<gene>
    <name evidence="1" type="ORF">PR048_024133</name>
</gene>
<reference evidence="1 2" key="1">
    <citation type="submission" date="2023-02" db="EMBL/GenBank/DDBJ databases">
        <title>LHISI_Scaffold_Assembly.</title>
        <authorList>
            <person name="Stuart O.P."/>
            <person name="Cleave R."/>
            <person name="Magrath M.J.L."/>
            <person name="Mikheyev A.S."/>
        </authorList>
    </citation>
    <scope>NUCLEOTIDE SEQUENCE [LARGE SCALE GENOMIC DNA]</scope>
    <source>
        <strain evidence="1">Daus_M_001</strain>
        <tissue evidence="1">Leg muscle</tissue>
    </source>
</reference>
<sequence>MLANARAILAIVYSRYLQHFESSLSMSKEIWEALNIEVLRADKGVDSSAGMQGWRKREIPEKIPPTSDIVRHDLTFENNRICDVLFVPQRVTSPTSGRTTPKCQLSSIVLYKKDTNSDANGTTRVPSQPKVHKVVVNAEKVLNSPIMGATFLSQVTGREPKMNTIKRSAVVQVRGFVDTHEDSRAVIAQYCRLINCHPHDPISAWPQRSLTRGLQGIGNRFKVRGNELVTPLSSKCLVLQEGKYTNARLHHNSPESKSKKILVQTRTSVGSEFQCTSVASTRSDRHQERIGRRKKDCVVLEKEEERGRVCEEWRCLVCVVDAIGVVVGHVGDDGGGRVGHTQETSGGGVGTGCQGRGGVGTGCQGRGGVGSYGSVVGGYGSVVGGAVGQGVVAYAHVRLGDAGVRGVDGLGVGGHLSQVAGRPQDVGVLGGDGSGGGDAVGVCGGGIRAVGGGAVGSHCRGAQVASPGHSHDGGENDELEFPRNIKHFQNVVCGVYCTHLVHVGWWFAVVGADECGCVESPAVLIPGLCGRRRRRGRRWHSWASPDPVPCSYPDSALTPSHCRLGRSSLSKGGEVVNLLTSHQGRVTGLSQVGTVPGDAVGARVFSGISKLTTITVIGSQDLDRLRRIWSSARMQGQGKREIPEKKTHPLVASSDSIPPCENPGVIRPRIETGWPWCGGRSLERIRRVEKERRHEDNHVLEEVGSSHFKETSKRDTPEKTLRPVVSYGRIAKRESPGATAPGTYPGSPSCEASVVFACNGARRSMPLNCAQCAGASSTPTQTRATLVHLLLVG</sequence>
<organism evidence="1 2">
    <name type="scientific">Dryococelus australis</name>
    <dbReference type="NCBI Taxonomy" id="614101"/>
    <lineage>
        <taxon>Eukaryota</taxon>
        <taxon>Metazoa</taxon>
        <taxon>Ecdysozoa</taxon>
        <taxon>Arthropoda</taxon>
        <taxon>Hexapoda</taxon>
        <taxon>Insecta</taxon>
        <taxon>Pterygota</taxon>
        <taxon>Neoptera</taxon>
        <taxon>Polyneoptera</taxon>
        <taxon>Phasmatodea</taxon>
        <taxon>Verophasmatodea</taxon>
        <taxon>Anareolatae</taxon>
        <taxon>Phasmatidae</taxon>
        <taxon>Eurycanthinae</taxon>
        <taxon>Dryococelus</taxon>
    </lineage>
</organism>
<dbReference type="Proteomes" id="UP001159363">
    <property type="component" value="Chromosome 8"/>
</dbReference>
<protein>
    <submittedName>
        <fullName evidence="1">Uncharacterized protein</fullName>
    </submittedName>
</protein>
<evidence type="ECO:0000313" key="2">
    <source>
        <dbReference type="Proteomes" id="UP001159363"/>
    </source>
</evidence>
<proteinExistence type="predicted"/>
<accession>A0ABQ9GW18</accession>
<name>A0ABQ9GW18_9NEOP</name>
<comment type="caution">
    <text evidence="1">The sequence shown here is derived from an EMBL/GenBank/DDBJ whole genome shotgun (WGS) entry which is preliminary data.</text>
</comment>
<dbReference type="EMBL" id="JARBHB010000009">
    <property type="protein sequence ID" value="KAJ8876223.1"/>
    <property type="molecule type" value="Genomic_DNA"/>
</dbReference>
<keyword evidence="2" id="KW-1185">Reference proteome</keyword>
<evidence type="ECO:0000313" key="1">
    <source>
        <dbReference type="EMBL" id="KAJ8876223.1"/>
    </source>
</evidence>